<feature type="region of interest" description="Disordered" evidence="1">
    <location>
        <begin position="237"/>
        <end position="262"/>
    </location>
</feature>
<evidence type="ECO:0000313" key="2">
    <source>
        <dbReference type="EMBL" id="KAB7499066.1"/>
    </source>
</evidence>
<sequence length="262" mass="27934">SPTEWSEVFDKRGKTLSADPSFNPWQSAPASDISGNNSWADFGVSPFNSSVNNFSKADNQCSNFSALSSSNSLGNASKPSEFQADFSNAFFSSPSKNENSLGTQAAFPAFSDDPSHLKDDVSDAQSVPVSTGLGSLQDVCDVSKTVSSVQPTDALSEEMPTVSENVESMEVENSSDQTSCCEDKKEMTLIENSNKCNSSSNIEESLFEVDAAKSSPSNVKSVTSDVVKEIELTVSSEEGKETTVTSIIEVQSSQNSSMEDLQ</sequence>
<feature type="region of interest" description="Disordered" evidence="1">
    <location>
        <begin position="105"/>
        <end position="128"/>
    </location>
</feature>
<dbReference type="Proteomes" id="UP000326759">
    <property type="component" value="Unassembled WGS sequence"/>
</dbReference>
<evidence type="ECO:0000256" key="1">
    <source>
        <dbReference type="SAM" id="MobiDB-lite"/>
    </source>
</evidence>
<accession>A0A5N5SXW4</accession>
<dbReference type="AlphaFoldDB" id="A0A5N5SXW4"/>
<dbReference type="EMBL" id="SEYY01018710">
    <property type="protein sequence ID" value="KAB7499066.1"/>
    <property type="molecule type" value="Genomic_DNA"/>
</dbReference>
<feature type="non-terminal residue" evidence="2">
    <location>
        <position position="1"/>
    </location>
</feature>
<feature type="compositionally biased region" description="Polar residues" evidence="1">
    <location>
        <begin position="18"/>
        <end position="31"/>
    </location>
</feature>
<name>A0A5N5SXW4_9CRUS</name>
<reference evidence="2 3" key="1">
    <citation type="journal article" date="2019" name="PLoS Biol.">
        <title>Sex chromosomes control vertical transmission of feminizing Wolbachia symbionts in an isopod.</title>
        <authorList>
            <person name="Becking T."/>
            <person name="Chebbi M.A."/>
            <person name="Giraud I."/>
            <person name="Moumen B."/>
            <person name="Laverre T."/>
            <person name="Caubet Y."/>
            <person name="Peccoud J."/>
            <person name="Gilbert C."/>
            <person name="Cordaux R."/>
        </authorList>
    </citation>
    <scope>NUCLEOTIDE SEQUENCE [LARGE SCALE GENOMIC DNA]</scope>
    <source>
        <strain evidence="2">ANa2</strain>
        <tissue evidence="2">Whole body excluding digestive tract and cuticle</tissue>
    </source>
</reference>
<protein>
    <submittedName>
        <fullName evidence="2">Uncharacterized protein</fullName>
    </submittedName>
</protein>
<proteinExistence type="predicted"/>
<feature type="compositionally biased region" description="Low complexity" evidence="1">
    <location>
        <begin position="162"/>
        <end position="175"/>
    </location>
</feature>
<feature type="compositionally biased region" description="Polar residues" evidence="1">
    <location>
        <begin position="242"/>
        <end position="262"/>
    </location>
</feature>
<evidence type="ECO:0000313" key="3">
    <source>
        <dbReference type="Proteomes" id="UP000326759"/>
    </source>
</evidence>
<comment type="caution">
    <text evidence="2">The sequence shown here is derived from an EMBL/GenBank/DDBJ whole genome shotgun (WGS) entry which is preliminary data.</text>
</comment>
<feature type="region of interest" description="Disordered" evidence="1">
    <location>
        <begin position="150"/>
        <end position="178"/>
    </location>
</feature>
<feature type="region of interest" description="Disordered" evidence="1">
    <location>
        <begin position="1"/>
        <end position="31"/>
    </location>
</feature>
<gene>
    <name evidence="2" type="ORF">Anas_03993</name>
</gene>
<organism evidence="2 3">
    <name type="scientific">Armadillidium nasatum</name>
    <dbReference type="NCBI Taxonomy" id="96803"/>
    <lineage>
        <taxon>Eukaryota</taxon>
        <taxon>Metazoa</taxon>
        <taxon>Ecdysozoa</taxon>
        <taxon>Arthropoda</taxon>
        <taxon>Crustacea</taxon>
        <taxon>Multicrustacea</taxon>
        <taxon>Malacostraca</taxon>
        <taxon>Eumalacostraca</taxon>
        <taxon>Peracarida</taxon>
        <taxon>Isopoda</taxon>
        <taxon>Oniscidea</taxon>
        <taxon>Crinocheta</taxon>
        <taxon>Armadillidiidae</taxon>
        <taxon>Armadillidium</taxon>
    </lineage>
</organism>
<keyword evidence="3" id="KW-1185">Reference proteome</keyword>